<dbReference type="AlphaFoldDB" id="A0A0G0NWV3"/>
<organism evidence="2 3">
    <name type="scientific">Berkelbacteria bacterium GW2011_GWA1_39_10</name>
    <dbReference type="NCBI Taxonomy" id="1618332"/>
    <lineage>
        <taxon>Bacteria</taxon>
        <taxon>Candidatus Berkelbacteria</taxon>
    </lineage>
</organism>
<gene>
    <name evidence="2" type="ORF">UT15_C0015G0002</name>
</gene>
<keyword evidence="1" id="KW-0812">Transmembrane</keyword>
<evidence type="ECO:0000313" key="2">
    <source>
        <dbReference type="EMBL" id="KKQ90329.1"/>
    </source>
</evidence>
<feature type="transmembrane region" description="Helical" evidence="1">
    <location>
        <begin position="12"/>
        <end position="35"/>
    </location>
</feature>
<name>A0A0G0NWV3_9BACT</name>
<dbReference type="Proteomes" id="UP000033862">
    <property type="component" value="Unassembled WGS sequence"/>
</dbReference>
<comment type="caution">
    <text evidence="2">The sequence shown here is derived from an EMBL/GenBank/DDBJ whole genome shotgun (WGS) entry which is preliminary data.</text>
</comment>
<evidence type="ECO:0000256" key="1">
    <source>
        <dbReference type="SAM" id="Phobius"/>
    </source>
</evidence>
<dbReference type="STRING" id="1618332.UT15_C0015G0002"/>
<keyword evidence="1" id="KW-0472">Membrane</keyword>
<proteinExistence type="predicted"/>
<sequence>MCDNVIRMKKNWKSFVLVILIFILGFSGGVFYWTYLKTKNISSSALNAAKNSQSFITPTPTASSSAVAKPVSNLKIPDIDVEGADLADVPRYPGSIRSIYEKSTDGTQVLIEYYAKESSSKIWEYYKNTLKDTWTLMSADKQTLTFSKNGAELAIEIIDEDETPISQYQISYTKVEAQPAE</sequence>
<protein>
    <submittedName>
        <fullName evidence="2">Uncharacterized protein</fullName>
    </submittedName>
</protein>
<reference evidence="2 3" key="1">
    <citation type="journal article" date="2015" name="Nature">
        <title>rRNA introns, odd ribosomes, and small enigmatic genomes across a large radiation of phyla.</title>
        <authorList>
            <person name="Brown C.T."/>
            <person name="Hug L.A."/>
            <person name="Thomas B.C."/>
            <person name="Sharon I."/>
            <person name="Castelle C.J."/>
            <person name="Singh A."/>
            <person name="Wilkins M.J."/>
            <person name="Williams K.H."/>
            <person name="Banfield J.F."/>
        </authorList>
    </citation>
    <scope>NUCLEOTIDE SEQUENCE [LARGE SCALE GENOMIC DNA]</scope>
</reference>
<keyword evidence="1" id="KW-1133">Transmembrane helix</keyword>
<evidence type="ECO:0000313" key="3">
    <source>
        <dbReference type="Proteomes" id="UP000033862"/>
    </source>
</evidence>
<accession>A0A0G0NWV3</accession>
<dbReference type="EMBL" id="LBVS01000015">
    <property type="protein sequence ID" value="KKQ90329.1"/>
    <property type="molecule type" value="Genomic_DNA"/>
</dbReference>